<comment type="caution">
    <text evidence="1">The sequence shown here is derived from an EMBL/GenBank/DDBJ whole genome shotgun (WGS) entry which is preliminary data.</text>
</comment>
<name>A0A0F5JWX6_9BURK</name>
<reference evidence="1 2" key="1">
    <citation type="submission" date="2015-03" db="EMBL/GenBank/DDBJ databases">
        <title>Draft Genome Sequence of Burkholderia andropogonis type strain ICMP2807, isolated from Sorghum bicolor.</title>
        <authorList>
            <person name="Lopes-Santos L."/>
            <person name="Castro D.B."/>
            <person name="Ottoboni L.M."/>
            <person name="Park D."/>
            <person name="Weirc B.S."/>
            <person name="Destefano S.A."/>
        </authorList>
    </citation>
    <scope>NUCLEOTIDE SEQUENCE [LARGE SCALE GENOMIC DNA]</scope>
    <source>
        <strain evidence="1 2">ICMP2807</strain>
    </source>
</reference>
<evidence type="ECO:0000313" key="1">
    <source>
        <dbReference type="EMBL" id="KKB62358.1"/>
    </source>
</evidence>
<dbReference type="Proteomes" id="UP000033618">
    <property type="component" value="Unassembled WGS sequence"/>
</dbReference>
<dbReference type="PATRIC" id="fig|28092.6.peg.4251"/>
<sequence length="81" mass="8543">MGGHVVANDTSFEGASLVGGHAVLRRAALHWDSAAGERIGAGTDVRSVWSLALPTDSRFLLRTQLYAGVMSSFEAAIDRNA</sequence>
<gene>
    <name evidence="1" type="ORF">WM40_18085</name>
</gene>
<keyword evidence="2" id="KW-1185">Reference proteome</keyword>
<dbReference type="EMBL" id="LAQU01000021">
    <property type="protein sequence ID" value="KKB62358.1"/>
    <property type="molecule type" value="Genomic_DNA"/>
</dbReference>
<proteinExistence type="predicted"/>
<evidence type="ECO:0000313" key="2">
    <source>
        <dbReference type="Proteomes" id="UP000033618"/>
    </source>
</evidence>
<organism evidence="1 2">
    <name type="scientific">Robbsia andropogonis</name>
    <dbReference type="NCBI Taxonomy" id="28092"/>
    <lineage>
        <taxon>Bacteria</taxon>
        <taxon>Pseudomonadati</taxon>
        <taxon>Pseudomonadota</taxon>
        <taxon>Betaproteobacteria</taxon>
        <taxon>Burkholderiales</taxon>
        <taxon>Burkholderiaceae</taxon>
        <taxon>Robbsia</taxon>
    </lineage>
</organism>
<protein>
    <submittedName>
        <fullName evidence="1">Uncharacterized protein</fullName>
    </submittedName>
</protein>
<dbReference type="AlphaFoldDB" id="A0A0F5JWX6"/>
<accession>A0A0F5JWX6</accession>